<dbReference type="GO" id="GO:0005852">
    <property type="term" value="C:eukaryotic translation initiation factor 3 complex"/>
    <property type="evidence" value="ECO:0007669"/>
    <property type="project" value="InterPro"/>
</dbReference>
<dbReference type="Gene3D" id="1.10.246.60">
    <property type="entry name" value="Eukaryotic translation initiation factor 3 like domains"/>
    <property type="match status" value="1"/>
</dbReference>
<dbReference type="Pfam" id="PF08597">
    <property type="entry name" value="eIF3_subunit"/>
    <property type="match status" value="2"/>
</dbReference>
<evidence type="ECO:0000256" key="3">
    <source>
        <dbReference type="SAM" id="Coils"/>
    </source>
</evidence>
<accession>A0A6A4TH96</accession>
<keyword evidence="1" id="KW-0732">Signal</keyword>
<dbReference type="GO" id="GO:0007160">
    <property type="term" value="P:cell-matrix adhesion"/>
    <property type="evidence" value="ECO:0007669"/>
    <property type="project" value="TreeGrafter"/>
</dbReference>
<evidence type="ECO:0000256" key="1">
    <source>
        <dbReference type="ARBA" id="ARBA00022729"/>
    </source>
</evidence>
<dbReference type="PANTHER" id="PTHR23412:SF19">
    <property type="entry name" value="STEREOCILIN 1"/>
    <property type="match status" value="1"/>
</dbReference>
<dbReference type="InterPro" id="IPR026664">
    <property type="entry name" value="Stereocilin-rel"/>
</dbReference>
<evidence type="ECO:0000313" key="5">
    <source>
        <dbReference type="EMBL" id="KAF0043140.1"/>
    </source>
</evidence>
<protein>
    <submittedName>
        <fullName evidence="5">Uncharacterized protein</fullName>
    </submittedName>
</protein>
<keyword evidence="3" id="KW-0175">Coiled coil</keyword>
<dbReference type="GO" id="GO:0009986">
    <property type="term" value="C:cell surface"/>
    <property type="evidence" value="ECO:0007669"/>
    <property type="project" value="TreeGrafter"/>
</dbReference>
<dbReference type="Proteomes" id="UP000438429">
    <property type="component" value="Unassembled WGS sequence"/>
</dbReference>
<comment type="caution">
    <text evidence="5">The sequence shown here is derived from an EMBL/GenBank/DDBJ whole genome shotgun (WGS) entry which is preliminary data.</text>
</comment>
<keyword evidence="2" id="KW-0325">Glycoprotein</keyword>
<dbReference type="GO" id="GO:0003743">
    <property type="term" value="F:translation initiation factor activity"/>
    <property type="evidence" value="ECO:0007669"/>
    <property type="project" value="InterPro"/>
</dbReference>
<dbReference type="InterPro" id="IPR013906">
    <property type="entry name" value="eIF3j"/>
</dbReference>
<reference evidence="5 6" key="1">
    <citation type="submission" date="2019-06" db="EMBL/GenBank/DDBJ databases">
        <title>Draft genomes of female and male turbot (Scophthalmus maximus).</title>
        <authorList>
            <person name="Xu H."/>
            <person name="Xu X.-W."/>
            <person name="Shao C."/>
            <person name="Chen S."/>
        </authorList>
    </citation>
    <scope>NUCLEOTIDE SEQUENCE [LARGE SCALE GENOMIC DNA]</scope>
    <source>
        <strain evidence="5">Ysfricsl-2016a</strain>
        <tissue evidence="5">Blood</tissue>
    </source>
</reference>
<feature type="compositionally biased region" description="Basic and acidic residues" evidence="4">
    <location>
        <begin position="650"/>
        <end position="661"/>
    </location>
</feature>
<gene>
    <name evidence="5" type="ORF">F2P81_004477</name>
</gene>
<feature type="compositionally biased region" description="Acidic residues" evidence="4">
    <location>
        <begin position="631"/>
        <end position="649"/>
    </location>
</feature>
<dbReference type="EMBL" id="VEVO01000004">
    <property type="protein sequence ID" value="KAF0043140.1"/>
    <property type="molecule type" value="Genomic_DNA"/>
</dbReference>
<feature type="region of interest" description="Disordered" evidence="4">
    <location>
        <begin position="630"/>
        <end position="661"/>
    </location>
</feature>
<dbReference type="InterPro" id="IPR023194">
    <property type="entry name" value="eIF3-like_dom_sf"/>
</dbReference>
<sequence length="793" mass="89168">MTAPGQLQQLGSLVMGMKTETLLTLTSDRLRSFLPAIVQHTPCRSPPRANFITTKLWGFPEVVRWLDDVELLLVCTPLASVLPRTWLLVDDIANVSAKPFNTQQKKCVIEELYQLEFFSELLTDLGAEIALSMPVSTINKFSTAEMDALRKMIIQDPHPFLLQPRTKQELLVDKMVQRMGMYTGVFTEEEFRSLGIMAPFVVDEVFFRVDRTFFVDNLVSLLGLCYSASKMDLVARILQEPAVFGPVKNWNHTTLSQVDWFLFFLPDSSLQEIPPALMTVGRVEKLFMSQRRWERGDVGAHCLDKNERRDFFQKQQFVLQFFLGFLKINPLSPIPIVPTCEILHSITPAAWTSSSLSSMSPSAFSNCLELMGHDPFLASYQRGQLLNKVKQSLISQLGRLALELTVDELSSLRLIERRSIAALGAVSDWSGRQLATLFDNVLNYTSQLDSSTLVAMGYIVCGATTAEMNSFNAVEFSNAVLFLGQLRLSCSEEQLDALVGLLTHSLAFGPISSWGTEVFIEVGVLAAGLPDFAMSALVKEQIEGITPVAISMISPKRFNVALNSRQISMLSYEQAVAVTQEQVSSLSDVQRTALAMALTPWENRPVDFRDADNFEADEPTEKAAVLVDKWEGEDEEEDIKDNWDDEETEENKAEVKKAETKVSEKKKLSEKIKEKENRLKKKQQELKEKELENTQAELTPEELLEEKLRVQKLQEAADLELAKDAFVEIEDLKKVSNSLTALLSEKQKQEKQNKGKKKKKGVVAGGGLKAQLRDDLEYAAFDGGYTQDYEDFM</sequence>
<evidence type="ECO:0000256" key="2">
    <source>
        <dbReference type="ARBA" id="ARBA00023180"/>
    </source>
</evidence>
<feature type="coiled-coil region" evidence="3">
    <location>
        <begin position="729"/>
        <end position="759"/>
    </location>
</feature>
<organism evidence="5 6">
    <name type="scientific">Scophthalmus maximus</name>
    <name type="common">Turbot</name>
    <name type="synonym">Psetta maxima</name>
    <dbReference type="NCBI Taxonomy" id="52904"/>
    <lineage>
        <taxon>Eukaryota</taxon>
        <taxon>Metazoa</taxon>
        <taxon>Chordata</taxon>
        <taxon>Craniata</taxon>
        <taxon>Vertebrata</taxon>
        <taxon>Euteleostomi</taxon>
        <taxon>Actinopterygii</taxon>
        <taxon>Neopterygii</taxon>
        <taxon>Teleostei</taxon>
        <taxon>Neoteleostei</taxon>
        <taxon>Acanthomorphata</taxon>
        <taxon>Carangaria</taxon>
        <taxon>Pleuronectiformes</taxon>
        <taxon>Pleuronectoidei</taxon>
        <taxon>Scophthalmidae</taxon>
        <taxon>Scophthalmus</taxon>
    </lineage>
</organism>
<name>A0A6A4TH96_SCOMX</name>
<dbReference type="AlphaFoldDB" id="A0A6A4TH96"/>
<evidence type="ECO:0000256" key="4">
    <source>
        <dbReference type="SAM" id="MobiDB-lite"/>
    </source>
</evidence>
<proteinExistence type="predicted"/>
<dbReference type="PANTHER" id="PTHR23412">
    <property type="entry name" value="STEREOCILIN RELATED"/>
    <property type="match status" value="1"/>
</dbReference>
<evidence type="ECO:0000313" key="6">
    <source>
        <dbReference type="Proteomes" id="UP000438429"/>
    </source>
</evidence>